<gene>
    <name evidence="6" type="ORF">D8M04_05800</name>
</gene>
<feature type="domain" description="PAC" evidence="5">
    <location>
        <begin position="146"/>
        <end position="198"/>
    </location>
</feature>
<name>A0A498D864_9BACI</name>
<dbReference type="PROSITE" id="PS50111">
    <property type="entry name" value="CHEMOTAXIS_TRANSDUC_2"/>
    <property type="match status" value="1"/>
</dbReference>
<comment type="caution">
    <text evidence="6">The sequence shown here is derived from an EMBL/GenBank/DDBJ whole genome shotgun (WGS) entry which is preliminary data.</text>
</comment>
<keyword evidence="7" id="KW-1185">Reference proteome</keyword>
<evidence type="ECO:0000259" key="4">
    <source>
        <dbReference type="PROSITE" id="PS50111"/>
    </source>
</evidence>
<keyword evidence="3" id="KW-0175">Coiled coil</keyword>
<dbReference type="InterPro" id="IPR000014">
    <property type="entry name" value="PAS"/>
</dbReference>
<dbReference type="Gene3D" id="3.30.450.20">
    <property type="entry name" value="PAS domain"/>
    <property type="match status" value="2"/>
</dbReference>
<dbReference type="PANTHER" id="PTHR32089:SF112">
    <property type="entry name" value="LYSOZYME-LIKE PROTEIN-RELATED"/>
    <property type="match status" value="1"/>
</dbReference>
<keyword evidence="1 2" id="KW-0807">Transducer</keyword>
<proteinExistence type="predicted"/>
<dbReference type="SUPFAM" id="SSF58104">
    <property type="entry name" value="Methyl-accepting chemotaxis protein (MCP) signaling domain"/>
    <property type="match status" value="1"/>
</dbReference>
<dbReference type="InterPro" id="IPR035965">
    <property type="entry name" value="PAS-like_dom_sf"/>
</dbReference>
<evidence type="ECO:0000313" key="6">
    <source>
        <dbReference type="EMBL" id="RLL46716.1"/>
    </source>
</evidence>
<dbReference type="OrthoDB" id="9807021at2"/>
<dbReference type="EMBL" id="RCHR01000002">
    <property type="protein sequence ID" value="RLL46716.1"/>
    <property type="molecule type" value="Genomic_DNA"/>
</dbReference>
<dbReference type="InterPro" id="IPR001610">
    <property type="entry name" value="PAC"/>
</dbReference>
<organism evidence="6 7">
    <name type="scientific">Oceanobacillus piezotolerans</name>
    <dbReference type="NCBI Taxonomy" id="2448030"/>
    <lineage>
        <taxon>Bacteria</taxon>
        <taxon>Bacillati</taxon>
        <taxon>Bacillota</taxon>
        <taxon>Bacilli</taxon>
        <taxon>Bacillales</taxon>
        <taxon>Bacillaceae</taxon>
        <taxon>Oceanobacillus</taxon>
    </lineage>
</organism>
<dbReference type="GO" id="GO:0016020">
    <property type="term" value="C:membrane"/>
    <property type="evidence" value="ECO:0007669"/>
    <property type="project" value="InterPro"/>
</dbReference>
<protein>
    <submittedName>
        <fullName evidence="6">PAS domain S-box protein</fullName>
    </submittedName>
</protein>
<dbReference type="InterPro" id="IPR004089">
    <property type="entry name" value="MCPsignal_dom"/>
</dbReference>
<dbReference type="CDD" id="cd00130">
    <property type="entry name" value="PAS"/>
    <property type="match status" value="1"/>
</dbReference>
<dbReference type="Proteomes" id="UP000270219">
    <property type="component" value="Unassembled WGS sequence"/>
</dbReference>
<dbReference type="SUPFAM" id="SSF55785">
    <property type="entry name" value="PYP-like sensor domain (PAS domain)"/>
    <property type="match status" value="2"/>
</dbReference>
<dbReference type="SMART" id="SM00086">
    <property type="entry name" value="PAC"/>
    <property type="match status" value="2"/>
</dbReference>
<evidence type="ECO:0000256" key="1">
    <source>
        <dbReference type="ARBA" id="ARBA00023224"/>
    </source>
</evidence>
<evidence type="ECO:0000256" key="3">
    <source>
        <dbReference type="SAM" id="Coils"/>
    </source>
</evidence>
<dbReference type="Gene3D" id="1.10.287.950">
    <property type="entry name" value="Methyl-accepting chemotaxis protein"/>
    <property type="match status" value="1"/>
</dbReference>
<evidence type="ECO:0000313" key="7">
    <source>
        <dbReference type="Proteomes" id="UP000270219"/>
    </source>
</evidence>
<evidence type="ECO:0000256" key="2">
    <source>
        <dbReference type="PROSITE-ProRule" id="PRU00284"/>
    </source>
</evidence>
<feature type="domain" description="Methyl-accepting transducer" evidence="4">
    <location>
        <begin position="359"/>
        <end position="503"/>
    </location>
</feature>
<dbReference type="InterPro" id="IPR000700">
    <property type="entry name" value="PAS-assoc_C"/>
</dbReference>
<accession>A0A498D864</accession>
<dbReference type="SMART" id="SM00283">
    <property type="entry name" value="MA"/>
    <property type="match status" value="1"/>
</dbReference>
<evidence type="ECO:0000259" key="5">
    <source>
        <dbReference type="PROSITE" id="PS50113"/>
    </source>
</evidence>
<dbReference type="PANTHER" id="PTHR32089">
    <property type="entry name" value="METHYL-ACCEPTING CHEMOTAXIS PROTEIN MCPB"/>
    <property type="match status" value="1"/>
</dbReference>
<dbReference type="Pfam" id="PF08447">
    <property type="entry name" value="PAS_3"/>
    <property type="match status" value="2"/>
</dbReference>
<dbReference type="PROSITE" id="PS50113">
    <property type="entry name" value="PAC"/>
    <property type="match status" value="1"/>
</dbReference>
<feature type="coiled-coil region" evidence="3">
    <location>
        <begin position="325"/>
        <end position="372"/>
    </location>
</feature>
<dbReference type="NCBIfam" id="TIGR00229">
    <property type="entry name" value="sensory_box"/>
    <property type="match status" value="1"/>
</dbReference>
<sequence>MFNKKIHQDMSKVLDELKRLKLEAQQESPSSLHISYEAEDSMMQKVVNSMNEIINELQDKYGHLYDKHKIVTDLNSIGTWDLEIKDGVPGKKNIYNDQFREALGYLNDEDFPNVFESWYHSIPDEESERVTTAFEEHFSSDTSKPYDIEYMGIMKDGSKEWFHAKAVTLRDETGAPYRNVGTLVNIHKNKLNTVRIQNLLSRLELIEKSLSFSVTTLEGAWGIDVTKRDGNKQAYWFSPQFKRLLGYEGDEFESSEISWLDLVVEEHEEEVRNKFESHLYDSIANPVFDMKFQMKTKQDKIRWFSMLIRTVHDEQGVPTLVSGVLRDIEREMKRKEEDKAIENEMNDFTYSLRGLAANINEVSKEAQEIADEHEITMQSTNQAKESIEMTKSITELIKQISNQTNLLGLNASIEAARAGEHGKGFGVVAAEVQKLSSNTSEAVEQIEKILDDINTSVLNIVTSMNKMSDRIQSQAGVTEEINSTSENIHDMSGKLLTLIQQLN</sequence>
<dbReference type="InterPro" id="IPR013655">
    <property type="entry name" value="PAS_fold_3"/>
</dbReference>
<dbReference type="AlphaFoldDB" id="A0A498D864"/>
<dbReference type="GO" id="GO:0007165">
    <property type="term" value="P:signal transduction"/>
    <property type="evidence" value="ECO:0007669"/>
    <property type="project" value="UniProtKB-KW"/>
</dbReference>
<dbReference type="Pfam" id="PF00015">
    <property type="entry name" value="MCPsignal"/>
    <property type="match status" value="1"/>
</dbReference>
<dbReference type="RefSeq" id="WP_121521967.1">
    <property type="nucleotide sequence ID" value="NZ_RCHR01000002.1"/>
</dbReference>
<reference evidence="6 7" key="1">
    <citation type="submission" date="2018-10" db="EMBL/GenBank/DDBJ databases">
        <title>Oceanobacillus sp. YLB-02 draft genome.</title>
        <authorList>
            <person name="Yu L."/>
        </authorList>
    </citation>
    <scope>NUCLEOTIDE SEQUENCE [LARGE SCALE GENOMIC DNA]</scope>
    <source>
        <strain evidence="6 7">YLB-02</strain>
    </source>
</reference>